<organism evidence="1">
    <name type="scientific">hydrocarbon metagenome</name>
    <dbReference type="NCBI Taxonomy" id="938273"/>
    <lineage>
        <taxon>unclassified sequences</taxon>
        <taxon>metagenomes</taxon>
        <taxon>ecological metagenomes</taxon>
    </lineage>
</organism>
<accession>A0A0W8F5R4</accession>
<evidence type="ECO:0000313" key="1">
    <source>
        <dbReference type="EMBL" id="KUG16250.1"/>
    </source>
</evidence>
<comment type="caution">
    <text evidence="1">The sequence shown here is derived from an EMBL/GenBank/DDBJ whole genome shotgun (WGS) entry which is preliminary data.</text>
</comment>
<protein>
    <submittedName>
        <fullName evidence="1">Uncharacterized protein</fullName>
    </submittedName>
</protein>
<gene>
    <name evidence="1" type="ORF">ASZ90_014079</name>
</gene>
<dbReference type="AlphaFoldDB" id="A0A0W8F5R4"/>
<proteinExistence type="predicted"/>
<dbReference type="EMBL" id="LNQE01001505">
    <property type="protein sequence ID" value="KUG16250.1"/>
    <property type="molecule type" value="Genomic_DNA"/>
</dbReference>
<sequence>MLLQITLAIRAIKSLYQLFFYKIWVGGSAYQRLNSRG</sequence>
<reference evidence="1" key="1">
    <citation type="journal article" date="2015" name="Proc. Natl. Acad. Sci. U.S.A.">
        <title>Networks of energetic and metabolic interactions define dynamics in microbial communities.</title>
        <authorList>
            <person name="Embree M."/>
            <person name="Liu J.K."/>
            <person name="Al-Bassam M.M."/>
            <person name="Zengler K."/>
        </authorList>
    </citation>
    <scope>NUCLEOTIDE SEQUENCE</scope>
</reference>
<name>A0A0W8F5R4_9ZZZZ</name>